<keyword evidence="6" id="KW-0479">Metal-binding</keyword>
<organism evidence="7 8">
    <name type="scientific">Clostridium cadaveris</name>
    <dbReference type="NCBI Taxonomy" id="1529"/>
    <lineage>
        <taxon>Bacteria</taxon>
        <taxon>Bacillati</taxon>
        <taxon>Bacillota</taxon>
        <taxon>Clostridia</taxon>
        <taxon>Eubacteriales</taxon>
        <taxon>Clostridiaceae</taxon>
        <taxon>Clostridium</taxon>
    </lineage>
</organism>
<evidence type="ECO:0000313" key="8">
    <source>
        <dbReference type="Proteomes" id="UP000182135"/>
    </source>
</evidence>
<dbReference type="InterPro" id="IPR003188">
    <property type="entry name" value="PTS_IIA_lac/cel"/>
</dbReference>
<keyword evidence="1" id="KW-0813">Transport</keyword>
<dbReference type="eggNOG" id="COG1447">
    <property type="taxonomic scope" value="Bacteria"/>
</dbReference>
<dbReference type="EMBL" id="FOOE01000004">
    <property type="protein sequence ID" value="SFF62490.1"/>
    <property type="molecule type" value="Genomic_DNA"/>
</dbReference>
<evidence type="ECO:0000256" key="6">
    <source>
        <dbReference type="PIRSR" id="PIRSR000699-2"/>
    </source>
</evidence>
<evidence type="ECO:0000256" key="3">
    <source>
        <dbReference type="ARBA" id="ARBA00022679"/>
    </source>
</evidence>
<dbReference type="PIRSF" id="PIRSF000699">
    <property type="entry name" value="PTS_IILac_III"/>
    <property type="match status" value="1"/>
</dbReference>
<dbReference type="Gene3D" id="1.20.58.80">
    <property type="entry name" value="Phosphotransferase system, lactose/cellobiose-type IIA subunit"/>
    <property type="match status" value="1"/>
</dbReference>
<name>A0A1I2K8H2_9CLOT</name>
<feature type="binding site" evidence="6">
    <location>
        <position position="79"/>
    </location>
    <ligand>
        <name>Mg(2+)</name>
        <dbReference type="ChEBI" id="CHEBI:18420"/>
        <note>ligand shared between all trimeric partners</note>
    </ligand>
</feature>
<evidence type="ECO:0000256" key="5">
    <source>
        <dbReference type="PIRSR" id="PIRSR000699-1"/>
    </source>
</evidence>
<dbReference type="AlphaFoldDB" id="A0A1I2K8H2"/>
<proteinExistence type="predicted"/>
<dbReference type="GO" id="GO:0016740">
    <property type="term" value="F:transferase activity"/>
    <property type="evidence" value="ECO:0007669"/>
    <property type="project" value="UniProtKB-KW"/>
</dbReference>
<dbReference type="PANTHER" id="PTHR34382">
    <property type="entry name" value="PTS SYSTEM N,N'-DIACETYLCHITOBIOSE-SPECIFIC EIIA COMPONENT"/>
    <property type="match status" value="1"/>
</dbReference>
<dbReference type="OrthoDB" id="389577at2"/>
<evidence type="ECO:0000256" key="2">
    <source>
        <dbReference type="ARBA" id="ARBA00022597"/>
    </source>
</evidence>
<dbReference type="STRING" id="1529.SAMN04487885_104178"/>
<keyword evidence="8" id="KW-1185">Reference proteome</keyword>
<keyword evidence="2" id="KW-0762">Sugar transport</keyword>
<dbReference type="RefSeq" id="WP_027637400.1">
    <property type="nucleotide sequence ID" value="NZ_BAAACD010000045.1"/>
</dbReference>
<feature type="active site" description="Tele-phosphohistidine intermediate" evidence="5">
    <location>
        <position position="76"/>
    </location>
</feature>
<keyword evidence="3" id="KW-0808">Transferase</keyword>
<dbReference type="GeneID" id="90543865"/>
<evidence type="ECO:0000256" key="4">
    <source>
        <dbReference type="ARBA" id="ARBA00022683"/>
    </source>
</evidence>
<dbReference type="GO" id="GO:0046872">
    <property type="term" value="F:metal ion binding"/>
    <property type="evidence" value="ECO:0007669"/>
    <property type="project" value="UniProtKB-KW"/>
</dbReference>
<dbReference type="InterPro" id="IPR036542">
    <property type="entry name" value="PTS_IIA_lac/cel_sf"/>
</dbReference>
<dbReference type="Pfam" id="PF02255">
    <property type="entry name" value="PTS_IIA"/>
    <property type="match status" value="1"/>
</dbReference>
<keyword evidence="4" id="KW-0598">Phosphotransferase system</keyword>
<dbReference type="PROSITE" id="PS51095">
    <property type="entry name" value="PTS_EIIA_TYPE_3"/>
    <property type="match status" value="1"/>
</dbReference>
<dbReference type="GO" id="GO:0009401">
    <property type="term" value="P:phosphoenolpyruvate-dependent sugar phosphotransferase system"/>
    <property type="evidence" value="ECO:0007669"/>
    <property type="project" value="UniProtKB-KW"/>
</dbReference>
<dbReference type="SUPFAM" id="SSF46973">
    <property type="entry name" value="Enzyme IIa from lactose specific PTS, IIa-lac"/>
    <property type="match status" value="1"/>
</dbReference>
<gene>
    <name evidence="7" type="ORF">SAMN04487885_104178</name>
</gene>
<dbReference type="PANTHER" id="PTHR34382:SF7">
    <property type="entry name" value="PTS SYSTEM N,N'-DIACETYLCHITOBIOSE-SPECIFIC EIIA COMPONENT"/>
    <property type="match status" value="1"/>
</dbReference>
<comment type="cofactor">
    <cofactor evidence="6">
        <name>Mg(2+)</name>
        <dbReference type="ChEBI" id="CHEBI:18420"/>
    </cofactor>
    <text evidence="6">Binds 1 Mg(2+) ion per trimer.</text>
</comment>
<keyword evidence="6" id="KW-0460">Magnesium</keyword>
<evidence type="ECO:0000313" key="7">
    <source>
        <dbReference type="EMBL" id="SFF62490.1"/>
    </source>
</evidence>
<dbReference type="Proteomes" id="UP000182135">
    <property type="component" value="Unassembled WGS sequence"/>
</dbReference>
<sequence>MEELELISFQLITNVGEARSALFEAMKAAREERFEEAEELVKKADASLLKAQESHMGLIQQEAEGKTVTVSLLLMHAEDQMMTTETLKGIVREVILTHKKYSNK</sequence>
<evidence type="ECO:0000256" key="1">
    <source>
        <dbReference type="ARBA" id="ARBA00022448"/>
    </source>
</evidence>
<accession>A0A1I2K8H2</accession>
<protein>
    <submittedName>
        <fullName evidence="7">PTS system, cellobiose-specific IIA component</fullName>
    </submittedName>
</protein>
<reference evidence="7 8" key="1">
    <citation type="submission" date="2016-10" db="EMBL/GenBank/DDBJ databases">
        <authorList>
            <person name="de Groot N.N."/>
        </authorList>
    </citation>
    <scope>NUCLEOTIDE SEQUENCE [LARGE SCALE GENOMIC DNA]</scope>
    <source>
        <strain evidence="7 8">NLAE-zl-G419</strain>
    </source>
</reference>